<protein>
    <submittedName>
        <fullName evidence="2">Uncharacterized protein</fullName>
    </submittedName>
</protein>
<feature type="region of interest" description="Disordered" evidence="1">
    <location>
        <begin position="1"/>
        <end position="65"/>
    </location>
</feature>
<proteinExistence type="predicted"/>
<feature type="compositionally biased region" description="Polar residues" evidence="1">
    <location>
        <begin position="7"/>
        <end position="22"/>
    </location>
</feature>
<reference evidence="2" key="1">
    <citation type="submission" date="2014-12" db="EMBL/GenBank/DDBJ databases">
        <title>Insight into the proteome of Arion vulgaris.</title>
        <authorList>
            <person name="Aradska J."/>
            <person name="Bulat T."/>
            <person name="Smidak R."/>
            <person name="Sarate P."/>
            <person name="Gangsoo J."/>
            <person name="Sialana F."/>
            <person name="Bilban M."/>
            <person name="Lubec G."/>
        </authorList>
    </citation>
    <scope>NUCLEOTIDE SEQUENCE</scope>
    <source>
        <tissue evidence="2">Skin</tissue>
    </source>
</reference>
<name>A0A0B6YL82_9EUPU</name>
<gene>
    <name evidence="2" type="primary">ORF27917</name>
</gene>
<feature type="non-terminal residue" evidence="2">
    <location>
        <position position="1"/>
    </location>
</feature>
<feature type="compositionally biased region" description="Polar residues" evidence="1">
    <location>
        <begin position="40"/>
        <end position="57"/>
    </location>
</feature>
<sequence length="65" mass="6729">LKPAQLKSKNMTDGSYYSNLGPHTTISTGGGGSSGIVVSNNQTSTAINSHNTSQPPSFSFAERLS</sequence>
<dbReference type="EMBL" id="HACG01009686">
    <property type="protein sequence ID" value="CEK56551.1"/>
    <property type="molecule type" value="Transcribed_RNA"/>
</dbReference>
<evidence type="ECO:0000313" key="2">
    <source>
        <dbReference type="EMBL" id="CEK56551.1"/>
    </source>
</evidence>
<evidence type="ECO:0000256" key="1">
    <source>
        <dbReference type="SAM" id="MobiDB-lite"/>
    </source>
</evidence>
<accession>A0A0B6YL82</accession>
<organism evidence="2">
    <name type="scientific">Arion vulgaris</name>
    <dbReference type="NCBI Taxonomy" id="1028688"/>
    <lineage>
        <taxon>Eukaryota</taxon>
        <taxon>Metazoa</taxon>
        <taxon>Spiralia</taxon>
        <taxon>Lophotrochozoa</taxon>
        <taxon>Mollusca</taxon>
        <taxon>Gastropoda</taxon>
        <taxon>Heterobranchia</taxon>
        <taxon>Euthyneura</taxon>
        <taxon>Panpulmonata</taxon>
        <taxon>Eupulmonata</taxon>
        <taxon>Stylommatophora</taxon>
        <taxon>Helicina</taxon>
        <taxon>Arionoidea</taxon>
        <taxon>Arionidae</taxon>
        <taxon>Arion</taxon>
    </lineage>
</organism>
<dbReference type="AlphaFoldDB" id="A0A0B6YL82"/>